<reference evidence="1 2" key="1">
    <citation type="submission" date="2023-04" db="EMBL/GenBank/DDBJ databases">
        <title>Genome of Basidiobolus ranarum AG-B5.</title>
        <authorList>
            <person name="Stajich J.E."/>
            <person name="Carter-House D."/>
            <person name="Gryganskyi A."/>
        </authorList>
    </citation>
    <scope>NUCLEOTIDE SEQUENCE [LARGE SCALE GENOMIC DNA]</scope>
    <source>
        <strain evidence="1 2">AG-B5</strain>
    </source>
</reference>
<comment type="caution">
    <text evidence="1">The sequence shown here is derived from an EMBL/GenBank/DDBJ whole genome shotgun (WGS) entry which is preliminary data.</text>
</comment>
<evidence type="ECO:0000313" key="2">
    <source>
        <dbReference type="Proteomes" id="UP001479436"/>
    </source>
</evidence>
<dbReference type="EMBL" id="JASJQH010000111">
    <property type="protein sequence ID" value="KAK9766950.1"/>
    <property type="molecule type" value="Genomic_DNA"/>
</dbReference>
<proteinExistence type="predicted"/>
<keyword evidence="2" id="KW-1185">Reference proteome</keyword>
<protein>
    <submittedName>
        <fullName evidence="1">Uncharacterized protein</fullName>
    </submittedName>
</protein>
<organism evidence="1 2">
    <name type="scientific">Basidiobolus ranarum</name>
    <dbReference type="NCBI Taxonomy" id="34480"/>
    <lineage>
        <taxon>Eukaryota</taxon>
        <taxon>Fungi</taxon>
        <taxon>Fungi incertae sedis</taxon>
        <taxon>Zoopagomycota</taxon>
        <taxon>Entomophthoromycotina</taxon>
        <taxon>Basidiobolomycetes</taxon>
        <taxon>Basidiobolales</taxon>
        <taxon>Basidiobolaceae</taxon>
        <taxon>Basidiobolus</taxon>
    </lineage>
</organism>
<evidence type="ECO:0000313" key="1">
    <source>
        <dbReference type="EMBL" id="KAK9766950.1"/>
    </source>
</evidence>
<accession>A0ABR2WZJ1</accession>
<name>A0ABR2WZJ1_9FUNG</name>
<dbReference type="Proteomes" id="UP001479436">
    <property type="component" value="Unassembled WGS sequence"/>
</dbReference>
<gene>
    <name evidence="1" type="ORF">K7432_003580</name>
</gene>
<sequence>MVFQDSYPPNLIWGSSSVCGGPEKIKCPQASECVRRIGYESNEFGWCRESGDLGTSCGGVRINTKTLRVYRGSTNCRLGLTCKQSRRFPNIPGKCLPI</sequence>